<dbReference type="PANTHER" id="PTHR12992">
    <property type="entry name" value="NUDIX HYDROLASE"/>
    <property type="match status" value="1"/>
</dbReference>
<dbReference type="GO" id="GO:0046872">
    <property type="term" value="F:metal ion binding"/>
    <property type="evidence" value="ECO:0007669"/>
    <property type="project" value="UniProtKB-KW"/>
</dbReference>
<dbReference type="InterPro" id="IPR015797">
    <property type="entry name" value="NUDIX_hydrolase-like_dom_sf"/>
</dbReference>
<gene>
    <name evidence="8" type="primary">nudL</name>
    <name evidence="8" type="ORF">H0A61_00335</name>
</gene>
<dbReference type="SUPFAM" id="SSF55811">
    <property type="entry name" value="Nudix"/>
    <property type="match status" value="1"/>
</dbReference>
<dbReference type="Pfam" id="PF00293">
    <property type="entry name" value="NUDIX"/>
    <property type="match status" value="1"/>
</dbReference>
<name>A0A8A0RLB0_9FIRM</name>
<evidence type="ECO:0000256" key="2">
    <source>
        <dbReference type="ARBA" id="ARBA00001946"/>
    </source>
</evidence>
<sequence length="204" mass="23672">MDINRIKQKIAERKPKPEMHNSLFSVFLPLIHTDKGCNILFEIRSQSLDKQPGEICFPGGGIEEGETALDSAVRETCEELNVPLNRIEVFGPLDYVITPYNIVIYPFAGRLEVTDTAKIEFNREEVSDIFTVPLDYLLKCRPLVHYVDVKTVPGEDFPFSLVQNGREYNWRTGRYPVFFYKYKDFIIWGLTARILKNFLDIIRC</sequence>
<dbReference type="CDD" id="cd03426">
    <property type="entry name" value="NUDIX_CoAse_Nudt7"/>
    <property type="match status" value="1"/>
</dbReference>
<dbReference type="AlphaFoldDB" id="A0A8A0RLB0"/>
<evidence type="ECO:0000313" key="9">
    <source>
        <dbReference type="Proteomes" id="UP000662904"/>
    </source>
</evidence>
<evidence type="ECO:0000256" key="5">
    <source>
        <dbReference type="ARBA" id="ARBA00022842"/>
    </source>
</evidence>
<dbReference type="InterPro" id="IPR000086">
    <property type="entry name" value="NUDIX_hydrolase_dom"/>
</dbReference>
<reference evidence="8" key="1">
    <citation type="submission" date="2020-07" db="EMBL/GenBank/DDBJ databases">
        <title>Koleobacter methoxysyntrophicus gen. nov., sp. nov., a novel anaerobic bacterium isolated from deep subsurface oil field and proposal of Koleobacterales ord. nov. in the phylum Firmicutes.</title>
        <authorList>
            <person name="Sakamoto S."/>
            <person name="Tamaki H."/>
        </authorList>
    </citation>
    <scope>NUCLEOTIDE SEQUENCE</scope>
    <source>
        <strain evidence="8">NRmbB1</strain>
    </source>
</reference>
<comment type="cofactor">
    <cofactor evidence="2">
        <name>Mg(2+)</name>
        <dbReference type="ChEBI" id="CHEBI:18420"/>
    </cofactor>
</comment>
<keyword evidence="5" id="KW-0460">Magnesium</keyword>
<evidence type="ECO:0000256" key="1">
    <source>
        <dbReference type="ARBA" id="ARBA00001936"/>
    </source>
</evidence>
<dbReference type="EMBL" id="CP059066">
    <property type="protein sequence ID" value="QSQ08016.1"/>
    <property type="molecule type" value="Genomic_DNA"/>
</dbReference>
<dbReference type="KEGG" id="kme:H0A61_00335"/>
<dbReference type="InterPro" id="IPR045121">
    <property type="entry name" value="CoAse"/>
</dbReference>
<evidence type="ECO:0000256" key="6">
    <source>
        <dbReference type="ARBA" id="ARBA00023211"/>
    </source>
</evidence>
<dbReference type="PROSITE" id="PS51462">
    <property type="entry name" value="NUDIX"/>
    <property type="match status" value="1"/>
</dbReference>
<protein>
    <submittedName>
        <fullName evidence="8">Putative Nudix hydrolase NudL</fullName>
        <ecNumber evidence="8">3.6.1.-</ecNumber>
    </submittedName>
</protein>
<keyword evidence="6" id="KW-0464">Manganese</keyword>
<dbReference type="GO" id="GO:0010945">
    <property type="term" value="F:coenzyme A diphosphatase activity"/>
    <property type="evidence" value="ECO:0007669"/>
    <property type="project" value="InterPro"/>
</dbReference>
<dbReference type="Proteomes" id="UP000662904">
    <property type="component" value="Chromosome"/>
</dbReference>
<evidence type="ECO:0000313" key="8">
    <source>
        <dbReference type="EMBL" id="QSQ08016.1"/>
    </source>
</evidence>
<evidence type="ECO:0000256" key="4">
    <source>
        <dbReference type="ARBA" id="ARBA00022801"/>
    </source>
</evidence>
<keyword evidence="4 8" id="KW-0378">Hydrolase</keyword>
<proteinExistence type="predicted"/>
<comment type="cofactor">
    <cofactor evidence="1">
        <name>Mn(2+)</name>
        <dbReference type="ChEBI" id="CHEBI:29035"/>
    </cofactor>
</comment>
<dbReference type="PANTHER" id="PTHR12992:SF11">
    <property type="entry name" value="MITOCHONDRIAL COENZYME A DIPHOSPHATASE NUDT8"/>
    <property type="match status" value="1"/>
</dbReference>
<dbReference type="EC" id="3.6.1.-" evidence="8"/>
<evidence type="ECO:0000256" key="3">
    <source>
        <dbReference type="ARBA" id="ARBA00022723"/>
    </source>
</evidence>
<keyword evidence="9" id="KW-1185">Reference proteome</keyword>
<accession>A0A8A0RLB0</accession>
<feature type="domain" description="Nudix hydrolase" evidence="7">
    <location>
        <begin position="22"/>
        <end position="156"/>
    </location>
</feature>
<dbReference type="RefSeq" id="WP_206708252.1">
    <property type="nucleotide sequence ID" value="NZ_CP059066.1"/>
</dbReference>
<dbReference type="Gene3D" id="3.90.79.10">
    <property type="entry name" value="Nucleoside Triphosphate Pyrophosphohydrolase"/>
    <property type="match status" value="1"/>
</dbReference>
<organism evidence="8 9">
    <name type="scientific">Koleobacter methoxysyntrophicus</name>
    <dbReference type="NCBI Taxonomy" id="2751313"/>
    <lineage>
        <taxon>Bacteria</taxon>
        <taxon>Bacillati</taxon>
        <taxon>Bacillota</taxon>
        <taxon>Clostridia</taxon>
        <taxon>Koleobacterales</taxon>
        <taxon>Koleobacteraceae</taxon>
        <taxon>Koleobacter</taxon>
    </lineage>
</organism>
<evidence type="ECO:0000259" key="7">
    <source>
        <dbReference type="PROSITE" id="PS51462"/>
    </source>
</evidence>
<keyword evidence="3" id="KW-0479">Metal-binding</keyword>